<gene>
    <name evidence="1" type="ORF">HannXRQ_Chr03g0060641</name>
</gene>
<dbReference type="EMBL" id="CM007892">
    <property type="protein sequence ID" value="OTG30091.1"/>
    <property type="molecule type" value="Genomic_DNA"/>
</dbReference>
<sequence>MLVDPSLTFSYVACLLDQCVGLSVVSLLIHCGVDGTQCKSFMSKCMARWPGLKWRWGVWGKRMKDTWITDLQITEHPKSSKKLRFLGAGL</sequence>
<reference evidence="2" key="1">
    <citation type="journal article" date="2017" name="Nature">
        <title>The sunflower genome provides insights into oil metabolism, flowering and Asterid evolution.</title>
        <authorList>
            <person name="Badouin H."/>
            <person name="Gouzy J."/>
            <person name="Grassa C.J."/>
            <person name="Murat F."/>
            <person name="Staton S.E."/>
            <person name="Cottret L."/>
            <person name="Lelandais-Briere C."/>
            <person name="Owens G.L."/>
            <person name="Carrere S."/>
            <person name="Mayjonade B."/>
            <person name="Legrand L."/>
            <person name="Gill N."/>
            <person name="Kane N.C."/>
            <person name="Bowers J.E."/>
            <person name="Hubner S."/>
            <person name="Bellec A."/>
            <person name="Berard A."/>
            <person name="Berges H."/>
            <person name="Blanchet N."/>
            <person name="Boniface M.C."/>
            <person name="Brunel D."/>
            <person name="Catrice O."/>
            <person name="Chaidir N."/>
            <person name="Claudel C."/>
            <person name="Donnadieu C."/>
            <person name="Faraut T."/>
            <person name="Fievet G."/>
            <person name="Helmstetter N."/>
            <person name="King M."/>
            <person name="Knapp S.J."/>
            <person name="Lai Z."/>
            <person name="Le Paslier M.C."/>
            <person name="Lippi Y."/>
            <person name="Lorenzon L."/>
            <person name="Mandel J.R."/>
            <person name="Marage G."/>
            <person name="Marchand G."/>
            <person name="Marquand E."/>
            <person name="Bret-Mestries E."/>
            <person name="Morien E."/>
            <person name="Nambeesan S."/>
            <person name="Nguyen T."/>
            <person name="Pegot-Espagnet P."/>
            <person name="Pouilly N."/>
            <person name="Raftis F."/>
            <person name="Sallet E."/>
            <person name="Schiex T."/>
            <person name="Thomas J."/>
            <person name="Vandecasteele C."/>
            <person name="Vares D."/>
            <person name="Vear F."/>
            <person name="Vautrin S."/>
            <person name="Crespi M."/>
            <person name="Mangin B."/>
            <person name="Burke J.M."/>
            <person name="Salse J."/>
            <person name="Munos S."/>
            <person name="Vincourt P."/>
            <person name="Rieseberg L.H."/>
            <person name="Langlade N.B."/>
        </authorList>
    </citation>
    <scope>NUCLEOTIDE SEQUENCE [LARGE SCALE GENOMIC DNA]</scope>
    <source>
        <strain evidence="2">cv. SF193</strain>
    </source>
</reference>
<name>A0A251V663_HELAN</name>
<evidence type="ECO:0000313" key="1">
    <source>
        <dbReference type="EMBL" id="OTG30091.1"/>
    </source>
</evidence>
<organism evidence="1 2">
    <name type="scientific">Helianthus annuus</name>
    <name type="common">Common sunflower</name>
    <dbReference type="NCBI Taxonomy" id="4232"/>
    <lineage>
        <taxon>Eukaryota</taxon>
        <taxon>Viridiplantae</taxon>
        <taxon>Streptophyta</taxon>
        <taxon>Embryophyta</taxon>
        <taxon>Tracheophyta</taxon>
        <taxon>Spermatophyta</taxon>
        <taxon>Magnoliopsida</taxon>
        <taxon>eudicotyledons</taxon>
        <taxon>Gunneridae</taxon>
        <taxon>Pentapetalae</taxon>
        <taxon>asterids</taxon>
        <taxon>campanulids</taxon>
        <taxon>Asterales</taxon>
        <taxon>Asteraceae</taxon>
        <taxon>Asteroideae</taxon>
        <taxon>Heliantheae alliance</taxon>
        <taxon>Heliantheae</taxon>
        <taxon>Helianthus</taxon>
    </lineage>
</organism>
<dbReference type="InParanoid" id="A0A251V663"/>
<protein>
    <submittedName>
        <fullName evidence="1">Uncharacterized protein</fullName>
    </submittedName>
</protein>
<dbReference type="Proteomes" id="UP000215914">
    <property type="component" value="Chromosome 3"/>
</dbReference>
<proteinExistence type="predicted"/>
<dbReference type="AlphaFoldDB" id="A0A251V663"/>
<evidence type="ECO:0000313" key="2">
    <source>
        <dbReference type="Proteomes" id="UP000215914"/>
    </source>
</evidence>
<accession>A0A251V663</accession>
<keyword evidence="2" id="KW-1185">Reference proteome</keyword>